<evidence type="ECO:0000313" key="3">
    <source>
        <dbReference type="Proteomes" id="UP000664991"/>
    </source>
</evidence>
<gene>
    <name evidence="2" type="ORF">JEQ12_007662</name>
</gene>
<dbReference type="Gene3D" id="1.20.5.220">
    <property type="match status" value="1"/>
</dbReference>
<evidence type="ECO:0000256" key="1">
    <source>
        <dbReference type="SAM" id="Phobius"/>
    </source>
</evidence>
<reference evidence="2 3" key="1">
    <citation type="submission" date="2020-12" db="EMBL/GenBank/DDBJ databases">
        <title>De novo assembly of Tibetan sheep genome.</title>
        <authorList>
            <person name="Li X."/>
        </authorList>
    </citation>
    <scope>NUCLEOTIDE SEQUENCE [LARGE SCALE GENOMIC DNA]</scope>
    <source>
        <tissue evidence="2">Heart</tissue>
    </source>
</reference>
<feature type="transmembrane region" description="Helical" evidence="1">
    <location>
        <begin position="20"/>
        <end position="37"/>
    </location>
</feature>
<dbReference type="GO" id="GO:0006122">
    <property type="term" value="P:mitochondrial electron transport, ubiquinol to cytochrome c"/>
    <property type="evidence" value="ECO:0007669"/>
    <property type="project" value="InterPro"/>
</dbReference>
<accession>A0A835ZNF6</accession>
<dbReference type="GO" id="GO:0005739">
    <property type="term" value="C:mitochondrion"/>
    <property type="evidence" value="ECO:0007669"/>
    <property type="project" value="GOC"/>
</dbReference>
<dbReference type="EMBL" id="JAEMGP010000018">
    <property type="protein sequence ID" value="KAG5197972.1"/>
    <property type="molecule type" value="Genomic_DNA"/>
</dbReference>
<dbReference type="Proteomes" id="UP000664991">
    <property type="component" value="Unassembled WGS sequence"/>
</dbReference>
<dbReference type="InterPro" id="IPR015089">
    <property type="entry name" value="UQCR"/>
</dbReference>
<keyword evidence="1" id="KW-1133">Transmembrane helix</keyword>
<evidence type="ECO:0000313" key="2">
    <source>
        <dbReference type="EMBL" id="KAG5197972.1"/>
    </source>
</evidence>
<dbReference type="AlphaFoldDB" id="A0A835ZNF6"/>
<sequence>MLSRFLGPHSWELPGMSTVGLAWGTAWQLILDWVLYINSKFKKKI</sequence>
<name>A0A835ZNF6_SHEEP</name>
<comment type="caution">
    <text evidence="2">The sequence shown here is derived from an EMBL/GenBank/DDBJ whole genome shotgun (WGS) entry which is preliminary data.</text>
</comment>
<protein>
    <submittedName>
        <fullName evidence="2">Uncharacterized protein</fullName>
    </submittedName>
</protein>
<dbReference type="InterPro" id="IPR029027">
    <property type="entry name" value="Single_a-helix_sf"/>
</dbReference>
<dbReference type="SUPFAM" id="SSF81518">
    <property type="entry name" value="Subunit XI (6.4 kDa protein) of cytochrome bc1 complex (Ubiquinol-cytochrome c reductase)"/>
    <property type="match status" value="1"/>
</dbReference>
<organism evidence="2 3">
    <name type="scientific">Ovis aries</name>
    <name type="common">Sheep</name>
    <dbReference type="NCBI Taxonomy" id="9940"/>
    <lineage>
        <taxon>Eukaryota</taxon>
        <taxon>Metazoa</taxon>
        <taxon>Chordata</taxon>
        <taxon>Craniata</taxon>
        <taxon>Vertebrata</taxon>
        <taxon>Euteleostomi</taxon>
        <taxon>Mammalia</taxon>
        <taxon>Eutheria</taxon>
        <taxon>Laurasiatheria</taxon>
        <taxon>Artiodactyla</taxon>
        <taxon>Ruminantia</taxon>
        <taxon>Pecora</taxon>
        <taxon>Bovidae</taxon>
        <taxon>Caprinae</taxon>
        <taxon>Ovis</taxon>
    </lineage>
</organism>
<keyword evidence="1" id="KW-0812">Transmembrane</keyword>
<proteinExistence type="predicted"/>
<dbReference type="Pfam" id="PF08997">
    <property type="entry name" value="UCR_6-4kD"/>
    <property type="match status" value="1"/>
</dbReference>
<keyword evidence="1" id="KW-0472">Membrane</keyword>